<protein>
    <submittedName>
        <fullName evidence="1">Uncharacterized protein</fullName>
    </submittedName>
</protein>
<dbReference type="EMBL" id="JAVXUP010000576">
    <property type="protein sequence ID" value="KAK3024890.1"/>
    <property type="molecule type" value="Genomic_DNA"/>
</dbReference>
<name>A0AA88WM50_9ASTE</name>
<evidence type="ECO:0000313" key="2">
    <source>
        <dbReference type="Proteomes" id="UP001188597"/>
    </source>
</evidence>
<proteinExistence type="predicted"/>
<keyword evidence="2" id="KW-1185">Reference proteome</keyword>
<evidence type="ECO:0000313" key="1">
    <source>
        <dbReference type="EMBL" id="KAK3024890.1"/>
    </source>
</evidence>
<reference evidence="1" key="1">
    <citation type="submission" date="2022-12" db="EMBL/GenBank/DDBJ databases">
        <title>Draft genome assemblies for two species of Escallonia (Escalloniales).</title>
        <authorList>
            <person name="Chanderbali A."/>
            <person name="Dervinis C."/>
            <person name="Anghel I."/>
            <person name="Soltis D."/>
            <person name="Soltis P."/>
            <person name="Zapata F."/>
        </authorList>
    </citation>
    <scope>NUCLEOTIDE SEQUENCE</scope>
    <source>
        <strain evidence="1">UCBG64.0493</strain>
        <tissue evidence="1">Leaf</tissue>
    </source>
</reference>
<dbReference type="AlphaFoldDB" id="A0AA88WM50"/>
<comment type="caution">
    <text evidence="1">The sequence shown here is derived from an EMBL/GenBank/DDBJ whole genome shotgun (WGS) entry which is preliminary data.</text>
</comment>
<accession>A0AA88WM50</accession>
<sequence>MAATETSYDRASELKAFDDTKTGVKGLVDSGISQWYTRDNTKPVVYNSNFDLYSAPAANWRDTFYCSMAPKHPTAEELPETCRYFLELRNRKHIMNLSQPQLVGGQSWDPGKCDAGDTRGSGQQALGLNPNDLKDMACADVLAALGHDYSYALNQN</sequence>
<dbReference type="Proteomes" id="UP001188597">
    <property type="component" value="Unassembled WGS sequence"/>
</dbReference>
<gene>
    <name evidence="1" type="ORF">RJ639_044027</name>
</gene>
<organism evidence="1 2">
    <name type="scientific">Escallonia herrerae</name>
    <dbReference type="NCBI Taxonomy" id="1293975"/>
    <lineage>
        <taxon>Eukaryota</taxon>
        <taxon>Viridiplantae</taxon>
        <taxon>Streptophyta</taxon>
        <taxon>Embryophyta</taxon>
        <taxon>Tracheophyta</taxon>
        <taxon>Spermatophyta</taxon>
        <taxon>Magnoliopsida</taxon>
        <taxon>eudicotyledons</taxon>
        <taxon>Gunneridae</taxon>
        <taxon>Pentapetalae</taxon>
        <taxon>asterids</taxon>
        <taxon>campanulids</taxon>
        <taxon>Escalloniales</taxon>
        <taxon>Escalloniaceae</taxon>
        <taxon>Escallonia</taxon>
    </lineage>
</organism>